<dbReference type="EMBL" id="JAQIZT010000010">
    <property type="protein sequence ID" value="KAJ6983594.1"/>
    <property type="molecule type" value="Genomic_DNA"/>
</dbReference>
<dbReference type="AlphaFoldDB" id="A0AAD6MEF7"/>
<sequence length="193" mass="22097">MIDSKGQRRRQREICSDDILSVEKLSLKVPEKETPHPLLGGLAIVTGSALNATVAQHSRLESGLLHREWYMNDALDGVMERFQVKAVIFLDILFQDQDRCMIQDSKTCTTQEEGHISQANFKQTLCFFHGAKGLRYFFEHFAELINEPYKSLLNPVIKLTITPTPRFFLTNTRLGLRHDSALRSLRVIFGSYL</sequence>
<protein>
    <submittedName>
        <fullName evidence="1">Uncharacterized protein</fullName>
    </submittedName>
</protein>
<dbReference type="Proteomes" id="UP001164929">
    <property type="component" value="Chromosome 10"/>
</dbReference>
<name>A0AAD6MEF7_9ROSI</name>
<comment type="caution">
    <text evidence="1">The sequence shown here is derived from an EMBL/GenBank/DDBJ whole genome shotgun (WGS) entry which is preliminary data.</text>
</comment>
<reference evidence="1" key="1">
    <citation type="journal article" date="2023" name="Mol. Ecol. Resour.">
        <title>Chromosome-level genome assembly of a triploid poplar Populus alba 'Berolinensis'.</title>
        <authorList>
            <person name="Chen S."/>
            <person name="Yu Y."/>
            <person name="Wang X."/>
            <person name="Wang S."/>
            <person name="Zhang T."/>
            <person name="Zhou Y."/>
            <person name="He R."/>
            <person name="Meng N."/>
            <person name="Wang Y."/>
            <person name="Liu W."/>
            <person name="Liu Z."/>
            <person name="Liu J."/>
            <person name="Guo Q."/>
            <person name="Huang H."/>
            <person name="Sederoff R.R."/>
            <person name="Wang G."/>
            <person name="Qu G."/>
            <person name="Chen S."/>
        </authorList>
    </citation>
    <scope>NUCLEOTIDE SEQUENCE</scope>
    <source>
        <strain evidence="1">SC-2020</strain>
    </source>
</reference>
<proteinExistence type="predicted"/>
<gene>
    <name evidence="1" type="ORF">NC653_026420</name>
</gene>
<evidence type="ECO:0000313" key="2">
    <source>
        <dbReference type="Proteomes" id="UP001164929"/>
    </source>
</evidence>
<accession>A0AAD6MEF7</accession>
<keyword evidence="2" id="KW-1185">Reference proteome</keyword>
<evidence type="ECO:0000313" key="1">
    <source>
        <dbReference type="EMBL" id="KAJ6983594.1"/>
    </source>
</evidence>
<organism evidence="1 2">
    <name type="scientific">Populus alba x Populus x berolinensis</name>
    <dbReference type="NCBI Taxonomy" id="444605"/>
    <lineage>
        <taxon>Eukaryota</taxon>
        <taxon>Viridiplantae</taxon>
        <taxon>Streptophyta</taxon>
        <taxon>Embryophyta</taxon>
        <taxon>Tracheophyta</taxon>
        <taxon>Spermatophyta</taxon>
        <taxon>Magnoliopsida</taxon>
        <taxon>eudicotyledons</taxon>
        <taxon>Gunneridae</taxon>
        <taxon>Pentapetalae</taxon>
        <taxon>rosids</taxon>
        <taxon>fabids</taxon>
        <taxon>Malpighiales</taxon>
        <taxon>Salicaceae</taxon>
        <taxon>Saliceae</taxon>
        <taxon>Populus</taxon>
    </lineage>
</organism>